<accession>A0A2U3BCH4</accession>
<proteinExistence type="predicted"/>
<evidence type="ECO:0000313" key="3">
    <source>
        <dbReference type="Proteomes" id="UP000245362"/>
    </source>
</evidence>
<keyword evidence="3" id="KW-1185">Reference proteome</keyword>
<dbReference type="AlphaFoldDB" id="A0A2U3BCH4"/>
<dbReference type="RefSeq" id="WP_109318813.1">
    <property type="nucleotide sequence ID" value="NZ_QFWT01000002.1"/>
</dbReference>
<name>A0A2U3BCH4_9VIBR</name>
<organism evidence="2 3">
    <name type="scientific">Vibrio albus</name>
    <dbReference type="NCBI Taxonomy" id="2200953"/>
    <lineage>
        <taxon>Bacteria</taxon>
        <taxon>Pseudomonadati</taxon>
        <taxon>Pseudomonadota</taxon>
        <taxon>Gammaproteobacteria</taxon>
        <taxon>Vibrionales</taxon>
        <taxon>Vibrionaceae</taxon>
        <taxon>Vibrio</taxon>
    </lineage>
</organism>
<evidence type="ECO:0000256" key="1">
    <source>
        <dbReference type="SAM" id="Coils"/>
    </source>
</evidence>
<dbReference type="OrthoDB" id="6314559at2"/>
<dbReference type="Proteomes" id="UP000245362">
    <property type="component" value="Unassembled WGS sequence"/>
</dbReference>
<evidence type="ECO:0008006" key="4">
    <source>
        <dbReference type="Google" id="ProtNLM"/>
    </source>
</evidence>
<protein>
    <recommendedName>
        <fullName evidence="4">KfrA N-terminal DNA-binding domain-containing protein</fullName>
    </recommendedName>
</protein>
<reference evidence="2 3" key="1">
    <citation type="submission" date="2018-05" db="EMBL/GenBank/DDBJ databases">
        <title>Vibrio limimaris sp. nov., isolated from marine sediment.</title>
        <authorList>
            <person name="Li C.-M."/>
        </authorList>
    </citation>
    <scope>NUCLEOTIDE SEQUENCE [LARGE SCALE GENOMIC DNA]</scope>
    <source>
        <strain evidence="2 3">E4404</strain>
    </source>
</reference>
<evidence type="ECO:0000313" key="2">
    <source>
        <dbReference type="EMBL" id="PWI34477.1"/>
    </source>
</evidence>
<dbReference type="EMBL" id="QFWT01000002">
    <property type="protein sequence ID" value="PWI34477.1"/>
    <property type="molecule type" value="Genomic_DNA"/>
</dbReference>
<keyword evidence="1" id="KW-0175">Coiled coil</keyword>
<sequence length="93" mass="10560">MLTKDVTEELTQIMNALHQQGKEPTLALVKARLSSPVPMPALITAIKSWKNSKKVPKVEVARQEDSDQERIRQLEQQVQELTSRIQALEEKLA</sequence>
<comment type="caution">
    <text evidence="2">The sequence shown here is derived from an EMBL/GenBank/DDBJ whole genome shotgun (WGS) entry which is preliminary data.</text>
</comment>
<feature type="coiled-coil region" evidence="1">
    <location>
        <begin position="57"/>
        <end position="91"/>
    </location>
</feature>
<gene>
    <name evidence="2" type="ORF">DI392_05040</name>
</gene>